<feature type="transmembrane region" description="Helical" evidence="9">
    <location>
        <begin position="93"/>
        <end position="116"/>
    </location>
</feature>
<feature type="transmembrane region" description="Helical" evidence="9">
    <location>
        <begin position="355"/>
        <end position="375"/>
    </location>
</feature>
<keyword evidence="3" id="KW-0813">Transport</keyword>
<dbReference type="EMBL" id="JAPFFF010000051">
    <property type="protein sequence ID" value="KAK8839671.1"/>
    <property type="molecule type" value="Genomic_DNA"/>
</dbReference>
<feature type="transmembrane region" description="Helical" evidence="9">
    <location>
        <begin position="122"/>
        <end position="147"/>
    </location>
</feature>
<evidence type="ECO:0000256" key="1">
    <source>
        <dbReference type="ARBA" id="ARBA00004141"/>
    </source>
</evidence>
<evidence type="ECO:0000313" key="11">
    <source>
        <dbReference type="EMBL" id="KAK8839671.1"/>
    </source>
</evidence>
<keyword evidence="7 9" id="KW-0472">Membrane</keyword>
<name>A0ABR2H172_9EUKA</name>
<feature type="compositionally biased region" description="Polar residues" evidence="8">
    <location>
        <begin position="9"/>
        <end position="47"/>
    </location>
</feature>
<feature type="transmembrane region" description="Helical" evidence="9">
    <location>
        <begin position="236"/>
        <end position="262"/>
    </location>
</feature>
<comment type="subcellular location">
    <subcellularLocation>
        <location evidence="1">Membrane</location>
        <topology evidence="1">Multi-pass membrane protein</topology>
    </subcellularLocation>
</comment>
<comment type="similarity">
    <text evidence="2">Belongs to the amino acid/polyamine transporter 2 family.</text>
</comment>
<protein>
    <recommendedName>
        <fullName evidence="10">Amino acid transporter transmembrane domain-containing protein</fullName>
    </recommendedName>
</protein>
<gene>
    <name evidence="11" type="ORF">M9Y10_032044</name>
</gene>
<evidence type="ECO:0000256" key="7">
    <source>
        <dbReference type="ARBA" id="ARBA00023136"/>
    </source>
</evidence>
<evidence type="ECO:0000313" key="12">
    <source>
        <dbReference type="Proteomes" id="UP001470230"/>
    </source>
</evidence>
<dbReference type="Proteomes" id="UP001470230">
    <property type="component" value="Unassembled WGS sequence"/>
</dbReference>
<feature type="domain" description="Amino acid transporter transmembrane" evidence="10">
    <location>
        <begin position="94"/>
        <end position="489"/>
    </location>
</feature>
<feature type="transmembrane region" description="Helical" evidence="9">
    <location>
        <begin position="282"/>
        <end position="302"/>
    </location>
</feature>
<dbReference type="InterPro" id="IPR013057">
    <property type="entry name" value="AA_transpt_TM"/>
</dbReference>
<reference evidence="11 12" key="1">
    <citation type="submission" date="2024-04" db="EMBL/GenBank/DDBJ databases">
        <title>Tritrichomonas musculus Genome.</title>
        <authorList>
            <person name="Alves-Ferreira E."/>
            <person name="Grigg M."/>
            <person name="Lorenzi H."/>
            <person name="Galac M."/>
        </authorList>
    </citation>
    <scope>NUCLEOTIDE SEQUENCE [LARGE SCALE GENOMIC DNA]</scope>
    <source>
        <strain evidence="11 12">EAF2021</strain>
    </source>
</reference>
<feature type="transmembrane region" description="Helical" evidence="9">
    <location>
        <begin position="314"/>
        <end position="335"/>
    </location>
</feature>
<dbReference type="PANTHER" id="PTHR22950">
    <property type="entry name" value="AMINO ACID TRANSPORTER"/>
    <property type="match status" value="1"/>
</dbReference>
<keyword evidence="5" id="KW-0029">Amino-acid transport</keyword>
<sequence>MEEQDLTRKSLNSYQSKSQSKDNLLSLSREQSKNSKNTQLAFLTSSNETHDNTTDTNASISSEMSSDDFSSIDPEHHIISKNQIESNDRQARAGFLVTVFRLLNTQLGAGILSIPATFVNSGILISILLLFLMMLISDGCTNIVLYLSKETNEDGLSNLTLKILKKPGSIILSVLNLIFLSSALVAYLILGGDMITSWFDLGGIDITSRMKHALMILIYSVCIPIALTIPKSSKVLNVIASASIFSILYFVFALLVKCILYGKSHHGMNPSCCLWKFDISFFSSLSIYGLTYALPAVVLSNVKDYDPSLKKRKIAAFLSIISAFILVTIPGITGYMIFGEMTDGNILNNFDSNDIVIIICRIAFFVIVSSVYPIVSQQVMSLWSHIVFKTDDQNKLVNWKRAIVIILNSICPLVIAMFIPTAKPILAIGGAFGGCLVDFIFPSLMFIVYEMKINGNKNNYKWYSPKFIALYLCILFGAVTAVFATYQSVIEAIDSLKKVKN</sequence>
<feature type="transmembrane region" description="Helical" evidence="9">
    <location>
        <begin position="425"/>
        <end position="448"/>
    </location>
</feature>
<evidence type="ECO:0000256" key="2">
    <source>
        <dbReference type="ARBA" id="ARBA00008066"/>
    </source>
</evidence>
<evidence type="ECO:0000256" key="4">
    <source>
        <dbReference type="ARBA" id="ARBA00022692"/>
    </source>
</evidence>
<dbReference type="Pfam" id="PF01490">
    <property type="entry name" value="Aa_trans"/>
    <property type="match status" value="1"/>
</dbReference>
<feature type="transmembrane region" description="Helical" evidence="9">
    <location>
        <begin position="210"/>
        <end position="229"/>
    </location>
</feature>
<keyword evidence="12" id="KW-1185">Reference proteome</keyword>
<feature type="transmembrane region" description="Helical" evidence="9">
    <location>
        <begin position="468"/>
        <end position="486"/>
    </location>
</feature>
<evidence type="ECO:0000256" key="5">
    <source>
        <dbReference type="ARBA" id="ARBA00022970"/>
    </source>
</evidence>
<keyword evidence="6 9" id="KW-1133">Transmembrane helix</keyword>
<accession>A0ABR2H172</accession>
<feature type="transmembrane region" description="Helical" evidence="9">
    <location>
        <begin position="402"/>
        <end position="419"/>
    </location>
</feature>
<evidence type="ECO:0000256" key="9">
    <source>
        <dbReference type="SAM" id="Phobius"/>
    </source>
</evidence>
<evidence type="ECO:0000256" key="6">
    <source>
        <dbReference type="ARBA" id="ARBA00022989"/>
    </source>
</evidence>
<evidence type="ECO:0000256" key="8">
    <source>
        <dbReference type="SAM" id="MobiDB-lite"/>
    </source>
</evidence>
<keyword evidence="4 9" id="KW-0812">Transmembrane</keyword>
<comment type="caution">
    <text evidence="11">The sequence shown here is derived from an EMBL/GenBank/DDBJ whole genome shotgun (WGS) entry which is preliminary data.</text>
</comment>
<evidence type="ECO:0000259" key="10">
    <source>
        <dbReference type="Pfam" id="PF01490"/>
    </source>
</evidence>
<evidence type="ECO:0000256" key="3">
    <source>
        <dbReference type="ARBA" id="ARBA00022448"/>
    </source>
</evidence>
<feature type="region of interest" description="Disordered" evidence="8">
    <location>
        <begin position="1"/>
        <end position="66"/>
    </location>
</feature>
<proteinExistence type="inferred from homology"/>
<dbReference type="PANTHER" id="PTHR22950:SF458">
    <property type="entry name" value="SODIUM-COUPLED NEUTRAL AMINO ACID TRANSPORTER 11-RELATED"/>
    <property type="match status" value="1"/>
</dbReference>
<feature type="transmembrane region" description="Helical" evidence="9">
    <location>
        <begin position="168"/>
        <end position="190"/>
    </location>
</feature>
<organism evidence="11 12">
    <name type="scientific">Tritrichomonas musculus</name>
    <dbReference type="NCBI Taxonomy" id="1915356"/>
    <lineage>
        <taxon>Eukaryota</taxon>
        <taxon>Metamonada</taxon>
        <taxon>Parabasalia</taxon>
        <taxon>Tritrichomonadida</taxon>
        <taxon>Tritrichomonadidae</taxon>
        <taxon>Tritrichomonas</taxon>
    </lineage>
</organism>